<dbReference type="Pfam" id="PF04082">
    <property type="entry name" value="Fungal_trans"/>
    <property type="match status" value="1"/>
</dbReference>
<dbReference type="PANTHER" id="PTHR47338:SF16">
    <property type="entry name" value="TRANSCRIPTION FACTOR, PUTATIVE (AFU_ORTHOLOGUE AFUA_2G09360)-RELATED"/>
    <property type="match status" value="1"/>
</dbReference>
<evidence type="ECO:0000256" key="1">
    <source>
        <dbReference type="ARBA" id="ARBA00004123"/>
    </source>
</evidence>
<dbReference type="EMBL" id="SPNV01000045">
    <property type="protein sequence ID" value="KAF5863745.1"/>
    <property type="molecule type" value="Genomic_DNA"/>
</dbReference>
<evidence type="ECO:0000313" key="8">
    <source>
        <dbReference type="Proteomes" id="UP000541154"/>
    </source>
</evidence>
<name>A0A8H6EAG0_PETAA</name>
<dbReference type="InterPro" id="IPR007219">
    <property type="entry name" value="XnlR_reg_dom"/>
</dbReference>
<dbReference type="GO" id="GO:0003677">
    <property type="term" value="F:DNA binding"/>
    <property type="evidence" value="ECO:0007669"/>
    <property type="project" value="InterPro"/>
</dbReference>
<sequence length="146" mass="16426">MAQVLHLPEPSSDDDGLLRESKLRTWWSLYMIDQWSSAGLNIPRQIQDTSQFPLPMPGLDIHSLASEEDIDSSLQSTKPGLLGYVVILARMVGHIQHLHRQLADGTLNDTGTEFSTRQLACELESFTQNLPANLQLTKENMERMPV</sequence>
<reference evidence="7 8" key="1">
    <citation type="submission" date="2019-04" db="EMBL/GenBank/DDBJ databases">
        <title>Aspergillus burnettii sp. nov., novel species from soil in southeast Queensland.</title>
        <authorList>
            <person name="Gilchrist C.L.M."/>
            <person name="Pitt J.I."/>
            <person name="Lange L."/>
            <person name="Lacey H.J."/>
            <person name="Vuong D."/>
            <person name="Midgley D.J."/>
            <person name="Greenfield P."/>
            <person name="Bradbury M."/>
            <person name="Lacey E."/>
            <person name="Busk P.K."/>
            <person name="Pilgaard B."/>
            <person name="Chooi Y.H."/>
            <person name="Piggott A.M."/>
        </authorList>
    </citation>
    <scope>NUCLEOTIDE SEQUENCE [LARGE SCALE GENOMIC DNA]</scope>
    <source>
        <strain evidence="7 8">FRR 5400</strain>
    </source>
</reference>
<comment type="caution">
    <text evidence="7">The sequence shown here is derived from an EMBL/GenBank/DDBJ whole genome shotgun (WGS) entry which is preliminary data.</text>
</comment>
<dbReference type="AlphaFoldDB" id="A0A8H6EAG0"/>
<dbReference type="PANTHER" id="PTHR47338">
    <property type="entry name" value="ZN(II)2CYS6 TRANSCRIPTION FACTOR (EUROFUNG)-RELATED"/>
    <property type="match status" value="1"/>
</dbReference>
<keyword evidence="8" id="KW-1185">Reference proteome</keyword>
<dbReference type="GO" id="GO:0008270">
    <property type="term" value="F:zinc ion binding"/>
    <property type="evidence" value="ECO:0007669"/>
    <property type="project" value="InterPro"/>
</dbReference>
<evidence type="ECO:0000259" key="6">
    <source>
        <dbReference type="Pfam" id="PF04082"/>
    </source>
</evidence>
<dbReference type="GO" id="GO:0000981">
    <property type="term" value="F:DNA-binding transcription factor activity, RNA polymerase II-specific"/>
    <property type="evidence" value="ECO:0007669"/>
    <property type="project" value="InterPro"/>
</dbReference>
<keyword evidence="4" id="KW-0804">Transcription</keyword>
<evidence type="ECO:0000256" key="2">
    <source>
        <dbReference type="ARBA" id="ARBA00022723"/>
    </source>
</evidence>
<keyword evidence="3" id="KW-0805">Transcription regulation</keyword>
<evidence type="ECO:0000256" key="3">
    <source>
        <dbReference type="ARBA" id="ARBA00023015"/>
    </source>
</evidence>
<dbReference type="GO" id="GO:0006351">
    <property type="term" value="P:DNA-templated transcription"/>
    <property type="evidence" value="ECO:0007669"/>
    <property type="project" value="InterPro"/>
</dbReference>
<comment type="subcellular location">
    <subcellularLocation>
        <location evidence="1">Nucleus</location>
    </subcellularLocation>
</comment>
<keyword evidence="2" id="KW-0479">Metal-binding</keyword>
<organism evidence="7 8">
    <name type="scientific">Petromyces alliaceus</name>
    <name type="common">Aspergillus alliaceus</name>
    <dbReference type="NCBI Taxonomy" id="209559"/>
    <lineage>
        <taxon>Eukaryota</taxon>
        <taxon>Fungi</taxon>
        <taxon>Dikarya</taxon>
        <taxon>Ascomycota</taxon>
        <taxon>Pezizomycotina</taxon>
        <taxon>Eurotiomycetes</taxon>
        <taxon>Eurotiomycetidae</taxon>
        <taxon>Eurotiales</taxon>
        <taxon>Aspergillaceae</taxon>
        <taxon>Aspergillus</taxon>
        <taxon>Aspergillus subgen. Circumdati</taxon>
    </lineage>
</organism>
<dbReference type="Proteomes" id="UP000541154">
    <property type="component" value="Unassembled WGS sequence"/>
</dbReference>
<keyword evidence="5" id="KW-0539">Nucleus</keyword>
<feature type="domain" description="Xylanolytic transcriptional activator regulatory" evidence="6">
    <location>
        <begin position="17"/>
        <end position="94"/>
    </location>
</feature>
<gene>
    <name evidence="7" type="ORF">ETB97_009380</name>
</gene>
<proteinExistence type="predicted"/>
<dbReference type="InterPro" id="IPR050815">
    <property type="entry name" value="TF_fung"/>
</dbReference>
<dbReference type="GO" id="GO:0005634">
    <property type="term" value="C:nucleus"/>
    <property type="evidence" value="ECO:0007669"/>
    <property type="project" value="UniProtKB-SubCell"/>
</dbReference>
<evidence type="ECO:0000256" key="5">
    <source>
        <dbReference type="ARBA" id="ARBA00023242"/>
    </source>
</evidence>
<protein>
    <recommendedName>
        <fullName evidence="6">Xylanolytic transcriptional activator regulatory domain-containing protein</fullName>
    </recommendedName>
</protein>
<evidence type="ECO:0000256" key="4">
    <source>
        <dbReference type="ARBA" id="ARBA00023163"/>
    </source>
</evidence>
<evidence type="ECO:0000313" key="7">
    <source>
        <dbReference type="EMBL" id="KAF5863745.1"/>
    </source>
</evidence>
<dbReference type="CDD" id="cd12148">
    <property type="entry name" value="fungal_TF_MHR"/>
    <property type="match status" value="1"/>
</dbReference>
<accession>A0A8H6EAG0</accession>